<proteinExistence type="predicted"/>
<dbReference type="GeneID" id="64696384"/>
<feature type="region of interest" description="Disordered" evidence="1">
    <location>
        <begin position="142"/>
        <end position="161"/>
    </location>
</feature>
<evidence type="ECO:0000313" key="3">
    <source>
        <dbReference type="EMBL" id="KAG2096723.1"/>
    </source>
</evidence>
<keyword evidence="4" id="KW-1185">Reference proteome</keyword>
<feature type="transmembrane region" description="Helical" evidence="2">
    <location>
        <begin position="227"/>
        <end position="245"/>
    </location>
</feature>
<feature type="compositionally biased region" description="Low complexity" evidence="1">
    <location>
        <begin position="142"/>
        <end position="157"/>
    </location>
</feature>
<sequence length="339" mass="36800">MLSSSLKFDITTLQSLSALASSSDNPAHHSYTKRDNDSNVEIPASGGMCDLYGVLEAVNSLSSAHEPTDSEASLVLDLVRAKQDVFRAQKTLADCVLWKNKVSARLLKFQAAAVEKKIDETDIGLGCMRIIFKDCGWSHVTSSHPPQGQSQSSAQGSFPATASSVEGGILGMRYYPKSHEQFKPSTTLFPSHSQQRLEDNTCKHGQPHTCLGLSLLLCAALQDINDGFLTTILFVGTIFGIVLIVKHLSAAVQNTRQFGIIKVLDATNFPPSGRDDSQHHFKSKSSSNLLSADNGSHSAKIFGIQQTHSGIQMNVPLYDPLTAMCYYPKLVQLSNTKNT</sequence>
<keyword evidence="2" id="KW-0472">Membrane</keyword>
<dbReference type="Proteomes" id="UP000823399">
    <property type="component" value="Unassembled WGS sequence"/>
</dbReference>
<keyword evidence="2" id="KW-0812">Transmembrane</keyword>
<dbReference type="RefSeq" id="XP_041288315.1">
    <property type="nucleotide sequence ID" value="XM_041434125.1"/>
</dbReference>
<dbReference type="EMBL" id="JABBWM010000068">
    <property type="protein sequence ID" value="KAG2096723.1"/>
    <property type="molecule type" value="Genomic_DNA"/>
</dbReference>
<protein>
    <submittedName>
        <fullName evidence="3">Uncharacterized protein</fullName>
    </submittedName>
</protein>
<evidence type="ECO:0000256" key="2">
    <source>
        <dbReference type="SAM" id="Phobius"/>
    </source>
</evidence>
<name>A0A9P7EZ79_9AGAM</name>
<evidence type="ECO:0000313" key="4">
    <source>
        <dbReference type="Proteomes" id="UP000823399"/>
    </source>
</evidence>
<dbReference type="OrthoDB" id="2655139at2759"/>
<accession>A0A9P7EZ79</accession>
<gene>
    <name evidence="3" type="ORF">F5147DRAFT_656529</name>
</gene>
<organism evidence="3 4">
    <name type="scientific">Suillus discolor</name>
    <dbReference type="NCBI Taxonomy" id="1912936"/>
    <lineage>
        <taxon>Eukaryota</taxon>
        <taxon>Fungi</taxon>
        <taxon>Dikarya</taxon>
        <taxon>Basidiomycota</taxon>
        <taxon>Agaricomycotina</taxon>
        <taxon>Agaricomycetes</taxon>
        <taxon>Agaricomycetidae</taxon>
        <taxon>Boletales</taxon>
        <taxon>Suillineae</taxon>
        <taxon>Suillaceae</taxon>
        <taxon>Suillus</taxon>
    </lineage>
</organism>
<evidence type="ECO:0000256" key="1">
    <source>
        <dbReference type="SAM" id="MobiDB-lite"/>
    </source>
</evidence>
<dbReference type="AlphaFoldDB" id="A0A9P7EZ79"/>
<keyword evidence="2" id="KW-1133">Transmembrane helix</keyword>
<comment type="caution">
    <text evidence="3">The sequence shown here is derived from an EMBL/GenBank/DDBJ whole genome shotgun (WGS) entry which is preliminary data.</text>
</comment>
<reference evidence="3" key="1">
    <citation type="journal article" date="2020" name="New Phytol.">
        <title>Comparative genomics reveals dynamic genome evolution in host specialist ectomycorrhizal fungi.</title>
        <authorList>
            <person name="Lofgren L.A."/>
            <person name="Nguyen N.H."/>
            <person name="Vilgalys R."/>
            <person name="Ruytinx J."/>
            <person name="Liao H.L."/>
            <person name="Branco S."/>
            <person name="Kuo A."/>
            <person name="LaButti K."/>
            <person name="Lipzen A."/>
            <person name="Andreopoulos W."/>
            <person name="Pangilinan J."/>
            <person name="Riley R."/>
            <person name="Hundley H."/>
            <person name="Na H."/>
            <person name="Barry K."/>
            <person name="Grigoriev I.V."/>
            <person name="Stajich J.E."/>
            <person name="Kennedy P.G."/>
        </authorList>
    </citation>
    <scope>NUCLEOTIDE SEQUENCE</scope>
    <source>
        <strain evidence="3">FC423</strain>
    </source>
</reference>